<feature type="region of interest" description="Disordered" evidence="1">
    <location>
        <begin position="257"/>
        <end position="403"/>
    </location>
</feature>
<keyword evidence="3" id="KW-1185">Reference proteome</keyword>
<proteinExistence type="predicted"/>
<evidence type="ECO:0000313" key="2">
    <source>
        <dbReference type="EMBL" id="TKW55237.1"/>
    </source>
</evidence>
<organism evidence="2 3">
    <name type="scientific">Colletotrichum tanaceti</name>
    <dbReference type="NCBI Taxonomy" id="1306861"/>
    <lineage>
        <taxon>Eukaryota</taxon>
        <taxon>Fungi</taxon>
        <taxon>Dikarya</taxon>
        <taxon>Ascomycota</taxon>
        <taxon>Pezizomycotina</taxon>
        <taxon>Sordariomycetes</taxon>
        <taxon>Hypocreomycetidae</taxon>
        <taxon>Glomerellales</taxon>
        <taxon>Glomerellaceae</taxon>
        <taxon>Colletotrichum</taxon>
        <taxon>Colletotrichum destructivum species complex</taxon>
    </lineage>
</organism>
<protein>
    <submittedName>
        <fullName evidence="2">Uncharacterized protein</fullName>
    </submittedName>
</protein>
<feature type="compositionally biased region" description="Basic residues" evidence="1">
    <location>
        <begin position="390"/>
        <end position="403"/>
    </location>
</feature>
<feature type="compositionally biased region" description="Acidic residues" evidence="1">
    <location>
        <begin position="258"/>
        <end position="270"/>
    </location>
</feature>
<accession>A0A4U6XKH3</accession>
<dbReference type="Proteomes" id="UP000310108">
    <property type="component" value="Unassembled WGS sequence"/>
</dbReference>
<gene>
    <name evidence="2" type="ORF">CTA1_3309</name>
</gene>
<evidence type="ECO:0000313" key="3">
    <source>
        <dbReference type="Proteomes" id="UP000310108"/>
    </source>
</evidence>
<evidence type="ECO:0000256" key="1">
    <source>
        <dbReference type="SAM" id="MobiDB-lite"/>
    </source>
</evidence>
<dbReference type="EMBL" id="PJEX01000106">
    <property type="protein sequence ID" value="TKW55237.1"/>
    <property type="molecule type" value="Genomic_DNA"/>
</dbReference>
<reference evidence="2 3" key="1">
    <citation type="journal article" date="2019" name="PLoS ONE">
        <title>Comparative genome analysis indicates high evolutionary potential of pathogenicity genes in Colletotrichum tanaceti.</title>
        <authorList>
            <person name="Lelwala R.V."/>
            <person name="Korhonen P.K."/>
            <person name="Young N.D."/>
            <person name="Scott J.B."/>
            <person name="Ades P.A."/>
            <person name="Gasser R.B."/>
            <person name="Taylor P.W.J."/>
        </authorList>
    </citation>
    <scope>NUCLEOTIDE SEQUENCE [LARGE SCALE GENOMIC DNA]</scope>
    <source>
        <strain evidence="2">BRIP57314</strain>
    </source>
</reference>
<comment type="caution">
    <text evidence="2">The sequence shown here is derived from an EMBL/GenBank/DDBJ whole genome shotgun (WGS) entry which is preliminary data.</text>
</comment>
<dbReference type="AlphaFoldDB" id="A0A4U6XKH3"/>
<feature type="compositionally biased region" description="Acidic residues" evidence="1">
    <location>
        <begin position="343"/>
        <end position="356"/>
    </location>
</feature>
<sequence length="403" mass="45005">MSVLLYVQQELRESFDDVVGFQTQEYTHPCTACVASLHRHIFLRCCEAEVAGPCVLCSREEKECTAIPAELLGTAQTIWNYAKVMAEKHEKGDLNDVQRWRSHRARKRACDAWDALLDFLEQPVDFGCLSLDIVQMQEAATMREITIINLLHKIGIIESTEEVLARLSALAPPWSQHEEPARKLRDAVRNLKVAKDVPASGVAQERSISEFPQLIAAEVVGELNAAPWSMAPVRDVCYPGVRLQICEEILNENQDWWDTFDDDDDDDDDEKPMGPAHEHKHEHESQFVSGPEPPKGPAKPKHARPADMNPSKKAVTAGKTASKSSRPTEPIKSKAKNAHINDDGYDDDRREEEEEETGVKAGPDPVARPRKRPAPSDEDDTGSSSEGKPRKITRALKRIAAKS</sequence>
<dbReference type="OrthoDB" id="4850838at2759"/>
<feature type="compositionally biased region" description="Basic and acidic residues" evidence="1">
    <location>
        <begin position="276"/>
        <end position="285"/>
    </location>
</feature>
<name>A0A4U6XKH3_9PEZI</name>